<dbReference type="AlphaFoldDB" id="A0AAW0T2F5"/>
<evidence type="ECO:0000256" key="1">
    <source>
        <dbReference type="SAM" id="MobiDB-lite"/>
    </source>
</evidence>
<sequence>MRPRREGGRVPWSAGFREDSTQQDVAMTPSRHQRTRSRQEAETPARAAMLRRSKADRYRCRSARGTCQKKCSVLMPFQLIRSAKRLNQHLKEALKD</sequence>
<reference evidence="2 3" key="1">
    <citation type="submission" date="2023-03" db="EMBL/GenBank/DDBJ databases">
        <title>High-quality genome of Scylla paramamosain provides insights in environmental adaptation.</title>
        <authorList>
            <person name="Zhang L."/>
        </authorList>
    </citation>
    <scope>NUCLEOTIDE SEQUENCE [LARGE SCALE GENOMIC DNA]</scope>
    <source>
        <strain evidence="2">LZ_2023a</strain>
        <tissue evidence="2">Muscle</tissue>
    </source>
</reference>
<comment type="caution">
    <text evidence="2">The sequence shown here is derived from an EMBL/GenBank/DDBJ whole genome shotgun (WGS) entry which is preliminary data.</text>
</comment>
<name>A0AAW0T2F5_SCYPA</name>
<dbReference type="EMBL" id="JARAKH010000041">
    <property type="protein sequence ID" value="KAK8381165.1"/>
    <property type="molecule type" value="Genomic_DNA"/>
</dbReference>
<evidence type="ECO:0000313" key="3">
    <source>
        <dbReference type="Proteomes" id="UP001487740"/>
    </source>
</evidence>
<dbReference type="Proteomes" id="UP001487740">
    <property type="component" value="Unassembled WGS sequence"/>
</dbReference>
<keyword evidence="3" id="KW-1185">Reference proteome</keyword>
<organism evidence="2 3">
    <name type="scientific">Scylla paramamosain</name>
    <name type="common">Mud crab</name>
    <dbReference type="NCBI Taxonomy" id="85552"/>
    <lineage>
        <taxon>Eukaryota</taxon>
        <taxon>Metazoa</taxon>
        <taxon>Ecdysozoa</taxon>
        <taxon>Arthropoda</taxon>
        <taxon>Crustacea</taxon>
        <taxon>Multicrustacea</taxon>
        <taxon>Malacostraca</taxon>
        <taxon>Eumalacostraca</taxon>
        <taxon>Eucarida</taxon>
        <taxon>Decapoda</taxon>
        <taxon>Pleocyemata</taxon>
        <taxon>Brachyura</taxon>
        <taxon>Eubrachyura</taxon>
        <taxon>Portunoidea</taxon>
        <taxon>Portunidae</taxon>
        <taxon>Portuninae</taxon>
        <taxon>Scylla</taxon>
    </lineage>
</organism>
<evidence type="ECO:0000313" key="2">
    <source>
        <dbReference type="EMBL" id="KAK8381165.1"/>
    </source>
</evidence>
<proteinExistence type="predicted"/>
<feature type="region of interest" description="Disordered" evidence="1">
    <location>
        <begin position="1"/>
        <end position="54"/>
    </location>
</feature>
<accession>A0AAW0T2F5</accession>
<protein>
    <submittedName>
        <fullName evidence="2">Uncharacterized protein</fullName>
    </submittedName>
</protein>
<gene>
    <name evidence="2" type="ORF">O3P69_008202</name>
</gene>